<organism evidence="9">
    <name type="scientific">Rhizochromulina marina</name>
    <dbReference type="NCBI Taxonomy" id="1034831"/>
    <lineage>
        <taxon>Eukaryota</taxon>
        <taxon>Sar</taxon>
        <taxon>Stramenopiles</taxon>
        <taxon>Ochrophyta</taxon>
        <taxon>Dictyochophyceae</taxon>
        <taxon>Rhizochromulinales</taxon>
        <taxon>Rhizochromulina</taxon>
    </lineage>
</organism>
<comment type="similarity">
    <text evidence="7">Belongs to the mitochondrial carrier (TC 2.A.29) family.</text>
</comment>
<proteinExistence type="inferred from homology"/>
<dbReference type="AlphaFoldDB" id="A0A7S2WH69"/>
<keyword evidence="4" id="KW-0677">Repeat</keyword>
<feature type="transmembrane region" description="Helical" evidence="8">
    <location>
        <begin position="251"/>
        <end position="272"/>
    </location>
</feature>
<dbReference type="PANTHER" id="PTHR24089">
    <property type="entry name" value="SOLUTE CARRIER FAMILY 25"/>
    <property type="match status" value="1"/>
</dbReference>
<keyword evidence="3 6" id="KW-0812">Transmembrane</keyword>
<dbReference type="SUPFAM" id="SSF103506">
    <property type="entry name" value="Mitochondrial carrier"/>
    <property type="match status" value="1"/>
</dbReference>
<dbReference type="Gene3D" id="1.50.40.10">
    <property type="entry name" value="Mitochondrial carrier domain"/>
    <property type="match status" value="1"/>
</dbReference>
<keyword evidence="5 6" id="KW-0472">Membrane</keyword>
<dbReference type="InterPro" id="IPR023395">
    <property type="entry name" value="MCP_dom_sf"/>
</dbReference>
<feature type="repeat" description="Solcar" evidence="6">
    <location>
        <begin position="14"/>
        <end position="99"/>
    </location>
</feature>
<evidence type="ECO:0000256" key="4">
    <source>
        <dbReference type="ARBA" id="ARBA00022737"/>
    </source>
</evidence>
<sequence length="278" mass="29799">MPLSSGSAKDAMAGDPWRNGLCGSLAGSMVVMATLPMDAVKTRMQVRGIGLRAAVRDILAGGGTLAGARHFYRGAGPAVSEVALNRGTMFGVGAAVKRSLPQGWSEPRRDAVAGAVAALIKTALLHPLDTLKTRLQLRNQMGTAQVYMQLTSLYHGFLPAATRSSVGMAIWLVSRNLLERSLPESSSENGHYPKHFVCGALSSVLVDLTTFPLDTLKKNLQASTDGQDVEVSGFARRLYKHGGMMRFYRGYAARLGLVAMNGAIFNSAFVFFRTHLVL</sequence>
<evidence type="ECO:0008006" key="10">
    <source>
        <dbReference type="Google" id="ProtNLM"/>
    </source>
</evidence>
<keyword evidence="8" id="KW-1133">Transmembrane helix</keyword>
<comment type="subcellular location">
    <subcellularLocation>
        <location evidence="1">Membrane</location>
        <topology evidence="1">Multi-pass membrane protein</topology>
    </subcellularLocation>
</comment>
<evidence type="ECO:0000256" key="2">
    <source>
        <dbReference type="ARBA" id="ARBA00022448"/>
    </source>
</evidence>
<dbReference type="InterPro" id="IPR018108">
    <property type="entry name" value="MCP_transmembrane"/>
</dbReference>
<protein>
    <recommendedName>
        <fullName evidence="10">ADP,ATP carrier protein</fullName>
    </recommendedName>
</protein>
<keyword evidence="2 7" id="KW-0813">Transport</keyword>
<evidence type="ECO:0000256" key="7">
    <source>
        <dbReference type="RuleBase" id="RU000488"/>
    </source>
</evidence>
<dbReference type="EMBL" id="HBHJ01015109">
    <property type="protein sequence ID" value="CAD9686205.1"/>
    <property type="molecule type" value="Transcribed_RNA"/>
</dbReference>
<reference evidence="9" key="1">
    <citation type="submission" date="2021-01" db="EMBL/GenBank/DDBJ databases">
        <authorList>
            <person name="Corre E."/>
            <person name="Pelletier E."/>
            <person name="Niang G."/>
            <person name="Scheremetjew M."/>
            <person name="Finn R."/>
            <person name="Kale V."/>
            <person name="Holt S."/>
            <person name="Cochrane G."/>
            <person name="Meng A."/>
            <person name="Brown T."/>
            <person name="Cohen L."/>
        </authorList>
    </citation>
    <scope>NUCLEOTIDE SEQUENCE</scope>
    <source>
        <strain evidence="9">CCMP1243</strain>
    </source>
</reference>
<dbReference type="Pfam" id="PF00153">
    <property type="entry name" value="Mito_carr"/>
    <property type="match status" value="3"/>
</dbReference>
<feature type="repeat" description="Solcar" evidence="6">
    <location>
        <begin position="105"/>
        <end position="181"/>
    </location>
</feature>
<dbReference type="PRINTS" id="PR00926">
    <property type="entry name" value="MITOCARRIER"/>
</dbReference>
<feature type="repeat" description="Solcar" evidence="6">
    <location>
        <begin position="190"/>
        <end position="275"/>
    </location>
</feature>
<evidence type="ECO:0000256" key="8">
    <source>
        <dbReference type="SAM" id="Phobius"/>
    </source>
</evidence>
<evidence type="ECO:0000313" key="9">
    <source>
        <dbReference type="EMBL" id="CAD9686205.1"/>
    </source>
</evidence>
<name>A0A7S2WH69_9STRA</name>
<dbReference type="GO" id="GO:0055085">
    <property type="term" value="P:transmembrane transport"/>
    <property type="evidence" value="ECO:0007669"/>
    <property type="project" value="InterPro"/>
</dbReference>
<evidence type="ECO:0000256" key="3">
    <source>
        <dbReference type="ARBA" id="ARBA00022692"/>
    </source>
</evidence>
<dbReference type="InterPro" id="IPR002067">
    <property type="entry name" value="MCP"/>
</dbReference>
<evidence type="ECO:0000256" key="5">
    <source>
        <dbReference type="ARBA" id="ARBA00023136"/>
    </source>
</evidence>
<evidence type="ECO:0000256" key="1">
    <source>
        <dbReference type="ARBA" id="ARBA00004141"/>
    </source>
</evidence>
<gene>
    <name evidence="9" type="ORF">RMAR1173_LOCUS9976</name>
</gene>
<accession>A0A7S2WH69</accession>
<evidence type="ECO:0000256" key="6">
    <source>
        <dbReference type="PROSITE-ProRule" id="PRU00282"/>
    </source>
</evidence>
<dbReference type="GO" id="GO:0016020">
    <property type="term" value="C:membrane"/>
    <property type="evidence" value="ECO:0007669"/>
    <property type="project" value="UniProtKB-SubCell"/>
</dbReference>
<dbReference type="PROSITE" id="PS50920">
    <property type="entry name" value="SOLCAR"/>
    <property type="match status" value="3"/>
</dbReference>